<protein>
    <submittedName>
        <fullName evidence="2">Uncharacterized protein</fullName>
    </submittedName>
</protein>
<accession>A0AAV3QBG0</accession>
<dbReference type="Proteomes" id="UP001454036">
    <property type="component" value="Unassembled WGS sequence"/>
</dbReference>
<dbReference type="AlphaFoldDB" id="A0AAV3QBG0"/>
<sequence length="281" mass="30394">MASFYTLHGESGAFLSIGTRDSKDTTVLPVHASLYKGMSIDWDSVPDSEVGGRMDWSPYASGPCYCLTSRGNPDPKIPRSLRYLKDEIAAGRVAWDGPIEVLGTFGYTPGYWEWAEDILSRCSSVLSTAHLEKGIQASLYVYDCSDAMLKVFCEYLNPSTNSLLTGVGELSISLWDLYKLGGLSITGQIFDEVVPSAECLSLAFSAKDRIPKSCAFLLQAYHHLSSSSVDGLVLITDCINLWSESPRIYVGPQAIGSGGGKASSLAGCPKGTISPHRHWDS</sequence>
<proteinExistence type="predicted"/>
<dbReference type="EMBL" id="BAABME010020673">
    <property type="protein sequence ID" value="GAA0161109.1"/>
    <property type="molecule type" value="Genomic_DNA"/>
</dbReference>
<feature type="region of interest" description="Disordered" evidence="1">
    <location>
        <begin position="261"/>
        <end position="281"/>
    </location>
</feature>
<comment type="caution">
    <text evidence="2">The sequence shown here is derived from an EMBL/GenBank/DDBJ whole genome shotgun (WGS) entry which is preliminary data.</text>
</comment>
<reference evidence="2 3" key="1">
    <citation type="submission" date="2024-01" db="EMBL/GenBank/DDBJ databases">
        <title>The complete chloroplast genome sequence of Lithospermum erythrorhizon: insights into the phylogenetic relationship among Boraginaceae species and the maternal lineages of purple gromwells.</title>
        <authorList>
            <person name="Okada T."/>
            <person name="Watanabe K."/>
        </authorList>
    </citation>
    <scope>NUCLEOTIDE SEQUENCE [LARGE SCALE GENOMIC DNA]</scope>
</reference>
<evidence type="ECO:0000256" key="1">
    <source>
        <dbReference type="SAM" id="MobiDB-lite"/>
    </source>
</evidence>
<gene>
    <name evidence="2" type="ORF">LIER_39166</name>
</gene>
<organism evidence="2 3">
    <name type="scientific">Lithospermum erythrorhizon</name>
    <name type="common">Purple gromwell</name>
    <name type="synonym">Lithospermum officinale var. erythrorhizon</name>
    <dbReference type="NCBI Taxonomy" id="34254"/>
    <lineage>
        <taxon>Eukaryota</taxon>
        <taxon>Viridiplantae</taxon>
        <taxon>Streptophyta</taxon>
        <taxon>Embryophyta</taxon>
        <taxon>Tracheophyta</taxon>
        <taxon>Spermatophyta</taxon>
        <taxon>Magnoliopsida</taxon>
        <taxon>eudicotyledons</taxon>
        <taxon>Gunneridae</taxon>
        <taxon>Pentapetalae</taxon>
        <taxon>asterids</taxon>
        <taxon>lamiids</taxon>
        <taxon>Boraginales</taxon>
        <taxon>Boraginaceae</taxon>
        <taxon>Boraginoideae</taxon>
        <taxon>Lithospermeae</taxon>
        <taxon>Lithospermum</taxon>
    </lineage>
</organism>
<evidence type="ECO:0000313" key="3">
    <source>
        <dbReference type="Proteomes" id="UP001454036"/>
    </source>
</evidence>
<keyword evidence="3" id="KW-1185">Reference proteome</keyword>
<name>A0AAV3QBG0_LITER</name>
<evidence type="ECO:0000313" key="2">
    <source>
        <dbReference type="EMBL" id="GAA0161109.1"/>
    </source>
</evidence>